<keyword evidence="2" id="KW-0732">Signal</keyword>
<evidence type="ECO:0000313" key="3">
    <source>
        <dbReference type="EMBL" id="NLR66256.1"/>
    </source>
</evidence>
<dbReference type="Proteomes" id="UP000570474">
    <property type="component" value="Unassembled WGS sequence"/>
</dbReference>
<protein>
    <recommendedName>
        <fullName evidence="5">DUF4890 domain-containing protein</fullName>
    </recommendedName>
</protein>
<name>A0A847RTM3_9BACT</name>
<accession>A0A847RTM3</accession>
<keyword evidence="4" id="KW-1185">Reference proteome</keyword>
<proteinExistence type="predicted"/>
<dbReference type="RefSeq" id="WP_168872193.1">
    <property type="nucleotide sequence ID" value="NZ_JABAIA010000002.1"/>
</dbReference>
<sequence length="143" mass="15202">MKKLIAAIAIMLAVSPAFAQTAPTAPAAPAPAKQAPAKPAKAPKVVAAPEQRAAQYADELKTKLNLTDDQYKKVLAVNTECIRRKDALKASGQKDGNGKKEIAAYRKQQYQTILTPDQQAKLKALNAQGHGKGQKDADAGENK</sequence>
<dbReference type="AlphaFoldDB" id="A0A847RTM3"/>
<comment type="caution">
    <text evidence="3">The sequence shown here is derived from an EMBL/GenBank/DDBJ whole genome shotgun (WGS) entry which is preliminary data.</text>
</comment>
<reference evidence="3 4" key="1">
    <citation type="submission" date="2020-04" db="EMBL/GenBank/DDBJ databases">
        <authorList>
            <person name="Yin C."/>
        </authorList>
    </citation>
    <scope>NUCLEOTIDE SEQUENCE [LARGE SCALE GENOMIC DNA]</scope>
    <source>
        <strain evidence="3 4">Ae27</strain>
    </source>
</reference>
<evidence type="ECO:0000313" key="4">
    <source>
        <dbReference type="Proteomes" id="UP000570474"/>
    </source>
</evidence>
<feature type="region of interest" description="Disordered" evidence="1">
    <location>
        <begin position="22"/>
        <end position="45"/>
    </location>
</feature>
<evidence type="ECO:0000256" key="1">
    <source>
        <dbReference type="SAM" id="MobiDB-lite"/>
    </source>
</evidence>
<gene>
    <name evidence="3" type="ORF">HGH92_18260</name>
</gene>
<feature type="signal peptide" evidence="2">
    <location>
        <begin position="1"/>
        <end position="19"/>
    </location>
</feature>
<dbReference type="EMBL" id="JABAIA010000002">
    <property type="protein sequence ID" value="NLR66256.1"/>
    <property type="molecule type" value="Genomic_DNA"/>
</dbReference>
<evidence type="ECO:0008006" key="5">
    <source>
        <dbReference type="Google" id="ProtNLM"/>
    </source>
</evidence>
<feature type="compositionally biased region" description="Basic and acidic residues" evidence="1">
    <location>
        <begin position="133"/>
        <end position="143"/>
    </location>
</feature>
<evidence type="ECO:0000256" key="2">
    <source>
        <dbReference type="SAM" id="SignalP"/>
    </source>
</evidence>
<feature type="chain" id="PRO_5033017647" description="DUF4890 domain-containing protein" evidence="2">
    <location>
        <begin position="20"/>
        <end position="143"/>
    </location>
</feature>
<feature type="region of interest" description="Disordered" evidence="1">
    <location>
        <begin position="121"/>
        <end position="143"/>
    </location>
</feature>
<organism evidence="3 4">
    <name type="scientific">Chitinophaga varians</name>
    <dbReference type="NCBI Taxonomy" id="2202339"/>
    <lineage>
        <taxon>Bacteria</taxon>
        <taxon>Pseudomonadati</taxon>
        <taxon>Bacteroidota</taxon>
        <taxon>Chitinophagia</taxon>
        <taxon>Chitinophagales</taxon>
        <taxon>Chitinophagaceae</taxon>
        <taxon>Chitinophaga</taxon>
    </lineage>
</organism>